<organism evidence="3 4">
    <name type="scientific">Brassica campestris</name>
    <name type="common">Field mustard</name>
    <dbReference type="NCBI Taxonomy" id="3711"/>
    <lineage>
        <taxon>Eukaryota</taxon>
        <taxon>Viridiplantae</taxon>
        <taxon>Streptophyta</taxon>
        <taxon>Embryophyta</taxon>
        <taxon>Tracheophyta</taxon>
        <taxon>Spermatophyta</taxon>
        <taxon>Magnoliopsida</taxon>
        <taxon>eudicotyledons</taxon>
        <taxon>Gunneridae</taxon>
        <taxon>Pentapetalae</taxon>
        <taxon>rosids</taxon>
        <taxon>malvids</taxon>
        <taxon>Brassicales</taxon>
        <taxon>Brassicaceae</taxon>
        <taxon>Brassiceae</taxon>
        <taxon>Brassica</taxon>
    </lineage>
</organism>
<dbReference type="GO" id="GO:0005576">
    <property type="term" value="C:extracellular region"/>
    <property type="evidence" value="ECO:0007669"/>
    <property type="project" value="InterPro"/>
</dbReference>
<sequence>MGSQDVTSSLMILVIVFTILLLLVAFQAVHADYYAMDDGSHFWDPKPVYRPLTTSRLLANSIAKLFFYPHNALRSRLGSGSSWAPGFAVHSWIVEGSSYNFNTNSCDGSEMCGHYTQIVWRDTKKLECASVVCENGAGVFITCNYDPPGNYVGRETLLRESL</sequence>
<keyword evidence="1" id="KW-0732">Signal</keyword>
<dbReference type="SMART" id="SM00198">
    <property type="entry name" value="SCP"/>
    <property type="match status" value="1"/>
</dbReference>
<name>A0A397XNQ0_BRACM</name>
<evidence type="ECO:0000256" key="1">
    <source>
        <dbReference type="SAM" id="SignalP"/>
    </source>
</evidence>
<dbReference type="InterPro" id="IPR001283">
    <property type="entry name" value="CRISP-related"/>
</dbReference>
<evidence type="ECO:0000313" key="3">
    <source>
        <dbReference type="EMBL" id="RID41194.1"/>
    </source>
</evidence>
<dbReference type="AlphaFoldDB" id="A0A397XNQ0"/>
<protein>
    <recommendedName>
        <fullName evidence="2">SCP domain-containing protein</fullName>
    </recommendedName>
</protein>
<dbReference type="PRINTS" id="PR00837">
    <property type="entry name" value="V5TPXLIKE"/>
</dbReference>
<dbReference type="PROSITE" id="PS01009">
    <property type="entry name" value="CRISP_1"/>
    <property type="match status" value="1"/>
</dbReference>
<dbReference type="InterPro" id="IPR014044">
    <property type="entry name" value="CAP_dom"/>
</dbReference>
<dbReference type="InterPro" id="IPR035940">
    <property type="entry name" value="CAP_sf"/>
</dbReference>
<gene>
    <name evidence="3" type="ORF">BRARA_J01172</name>
</gene>
<dbReference type="PANTHER" id="PTHR10334">
    <property type="entry name" value="CYSTEINE-RICH SECRETORY PROTEIN-RELATED"/>
    <property type="match status" value="1"/>
</dbReference>
<feature type="chain" id="PRO_5017384303" description="SCP domain-containing protein" evidence="1">
    <location>
        <begin position="32"/>
        <end position="162"/>
    </location>
</feature>
<dbReference type="EMBL" id="CM010637">
    <property type="protein sequence ID" value="RID41194.1"/>
    <property type="molecule type" value="Genomic_DNA"/>
</dbReference>
<reference evidence="3 4" key="1">
    <citation type="submission" date="2018-06" db="EMBL/GenBank/DDBJ databases">
        <title>WGS assembly of Brassica rapa FPsc.</title>
        <authorList>
            <person name="Bowman J."/>
            <person name="Kohchi T."/>
            <person name="Yamato K."/>
            <person name="Jenkins J."/>
            <person name="Shu S."/>
            <person name="Ishizaki K."/>
            <person name="Yamaoka S."/>
            <person name="Nishihama R."/>
            <person name="Nakamura Y."/>
            <person name="Berger F."/>
            <person name="Adam C."/>
            <person name="Aki S."/>
            <person name="Althoff F."/>
            <person name="Araki T."/>
            <person name="Arteaga-Vazquez M."/>
            <person name="Balasubrmanian S."/>
            <person name="Bauer D."/>
            <person name="Boehm C."/>
            <person name="Briginshaw L."/>
            <person name="Caballero-Perez J."/>
            <person name="Catarino B."/>
            <person name="Chen F."/>
            <person name="Chiyoda S."/>
            <person name="Chovatia M."/>
            <person name="Davies K."/>
            <person name="Delmans M."/>
            <person name="Demura T."/>
            <person name="Dierschke T."/>
            <person name="Dolan L."/>
            <person name="Dorantes-Acosta A."/>
            <person name="Eklund D."/>
            <person name="Florent S."/>
            <person name="Flores-Sandoval E."/>
            <person name="Fujiyama A."/>
            <person name="Fukuzawa H."/>
            <person name="Galik B."/>
            <person name="Grimanelli D."/>
            <person name="Grimwood J."/>
            <person name="Grossniklaus U."/>
            <person name="Hamada T."/>
            <person name="Haseloff J."/>
            <person name="Hetherington A."/>
            <person name="Higo A."/>
            <person name="Hirakawa Y."/>
            <person name="Hundley H."/>
            <person name="Ikeda Y."/>
            <person name="Inoue K."/>
            <person name="Inoue S."/>
            <person name="Ishida S."/>
            <person name="Jia Q."/>
            <person name="Kakita M."/>
            <person name="Kanazawa T."/>
            <person name="Kawai Y."/>
            <person name="Kawashima T."/>
            <person name="Kennedy M."/>
            <person name="Kinose K."/>
            <person name="Kinoshita T."/>
            <person name="Kohara Y."/>
            <person name="Koide E."/>
            <person name="Komatsu K."/>
            <person name="Kopischke S."/>
            <person name="Kubo M."/>
            <person name="Kyozuka J."/>
            <person name="Lagercrantz U."/>
            <person name="Lin S."/>
            <person name="Lindquist E."/>
            <person name="Lipzen A."/>
            <person name="Lu C."/>
            <person name="Luna E."/>
            <person name="Martienssen R."/>
            <person name="Minamino N."/>
            <person name="Mizutani M."/>
            <person name="Mizutani M."/>
            <person name="Mochizuki N."/>
            <person name="Monte I."/>
            <person name="Mosher R."/>
            <person name="Nagasaki H."/>
            <person name="Nakagami H."/>
            <person name="Naramoto S."/>
            <person name="Nishitani K."/>
            <person name="Ohtani M."/>
            <person name="Okamoto T."/>
            <person name="Okumura M."/>
            <person name="Phillips J."/>
            <person name="Pollak B."/>
            <person name="Reinders A."/>
            <person name="Roevekamp M."/>
            <person name="Sano R."/>
            <person name="Sawa S."/>
            <person name="Schmid M."/>
            <person name="Shirakawa M."/>
            <person name="Solano R."/>
            <person name="Spunde A."/>
            <person name="Suetsugu N."/>
            <person name="Sugano S."/>
            <person name="Sugiyama A."/>
            <person name="Sun R."/>
            <person name="Suzuki Y."/>
            <person name="Takenaka M."/>
            <person name="Takezawa D."/>
            <person name="Tomogane H."/>
            <person name="Tsuzuki M."/>
            <person name="Ueda T."/>
            <person name="Umeda M."/>
            <person name="Ward J."/>
            <person name="Watanabe Y."/>
            <person name="Yazaki K."/>
            <person name="Yokoyama R."/>
            <person name="Yoshitake Y."/>
            <person name="Yotsui I."/>
            <person name="Zachgo S."/>
            <person name="Schmutz J."/>
        </authorList>
    </citation>
    <scope>NUCLEOTIDE SEQUENCE [LARGE SCALE GENOMIC DNA]</scope>
    <source>
        <strain evidence="4">cv. B-3</strain>
    </source>
</reference>
<dbReference type="InterPro" id="IPR018244">
    <property type="entry name" value="Allrgn_V5/Tpx1_CS"/>
</dbReference>
<accession>A0A397XNQ0</accession>
<feature type="signal peptide" evidence="1">
    <location>
        <begin position="1"/>
        <end position="31"/>
    </location>
</feature>
<dbReference type="Pfam" id="PF00188">
    <property type="entry name" value="CAP"/>
    <property type="match status" value="1"/>
</dbReference>
<proteinExistence type="predicted"/>
<dbReference type="SUPFAM" id="SSF55797">
    <property type="entry name" value="PR-1-like"/>
    <property type="match status" value="1"/>
</dbReference>
<dbReference type="Proteomes" id="UP000264353">
    <property type="component" value="Chromosome A10"/>
</dbReference>
<evidence type="ECO:0000313" key="4">
    <source>
        <dbReference type="Proteomes" id="UP000264353"/>
    </source>
</evidence>
<dbReference type="Gene3D" id="3.40.33.10">
    <property type="entry name" value="CAP"/>
    <property type="match status" value="1"/>
</dbReference>
<evidence type="ECO:0000259" key="2">
    <source>
        <dbReference type="SMART" id="SM00198"/>
    </source>
</evidence>
<dbReference type="PROSITE" id="PS01010">
    <property type="entry name" value="CRISP_2"/>
    <property type="match status" value="1"/>
</dbReference>
<feature type="domain" description="SCP" evidence="2">
    <location>
        <begin position="61"/>
        <end position="153"/>
    </location>
</feature>